<name>A0A328YIV4_9FLAO</name>
<sequence>MEIQQFSSGLMILQVLMFVLILIVIYFLVKIYKKLKK</sequence>
<dbReference type="EMBL" id="QLSZ01000002">
    <property type="protein sequence ID" value="RAR74078.1"/>
    <property type="molecule type" value="Genomic_DNA"/>
</dbReference>
<dbReference type="Proteomes" id="UP000248840">
    <property type="component" value="Unassembled WGS sequence"/>
</dbReference>
<proteinExistence type="predicted"/>
<dbReference type="AlphaFoldDB" id="A0A328YIV4"/>
<evidence type="ECO:0000313" key="2">
    <source>
        <dbReference type="EMBL" id="RAR74078.1"/>
    </source>
</evidence>
<keyword evidence="1" id="KW-1133">Transmembrane helix</keyword>
<keyword evidence="1" id="KW-0812">Transmembrane</keyword>
<organism evidence="2 3">
    <name type="scientific">Flavobacterium aciduliphilum</name>
    <dbReference type="NCBI Taxonomy" id="1101402"/>
    <lineage>
        <taxon>Bacteria</taxon>
        <taxon>Pseudomonadati</taxon>
        <taxon>Bacteroidota</taxon>
        <taxon>Flavobacteriia</taxon>
        <taxon>Flavobacteriales</taxon>
        <taxon>Flavobacteriaceae</taxon>
        <taxon>Flavobacterium</taxon>
    </lineage>
</organism>
<evidence type="ECO:0000256" key="1">
    <source>
        <dbReference type="SAM" id="Phobius"/>
    </source>
</evidence>
<comment type="caution">
    <text evidence="2">The sequence shown here is derived from an EMBL/GenBank/DDBJ whole genome shotgun (WGS) entry which is preliminary data.</text>
</comment>
<accession>A0A328YIV4</accession>
<keyword evidence="1" id="KW-0472">Membrane</keyword>
<protein>
    <submittedName>
        <fullName evidence="2">Uncharacterized protein</fullName>
    </submittedName>
</protein>
<keyword evidence="3" id="KW-1185">Reference proteome</keyword>
<gene>
    <name evidence="2" type="ORF">CLV55_1025</name>
</gene>
<evidence type="ECO:0000313" key="3">
    <source>
        <dbReference type="Proteomes" id="UP000248840"/>
    </source>
</evidence>
<reference evidence="2 3" key="1">
    <citation type="submission" date="2018-06" db="EMBL/GenBank/DDBJ databases">
        <title>Genomic Encyclopedia of Archaeal and Bacterial Type Strains, Phase II (KMG-II): from individual species to whole genera.</title>
        <authorList>
            <person name="Goeker M."/>
        </authorList>
    </citation>
    <scope>NUCLEOTIDE SEQUENCE [LARGE SCALE GENOMIC DNA]</scope>
    <source>
        <strain evidence="2 3">DSM 25663</strain>
    </source>
</reference>
<feature type="transmembrane region" description="Helical" evidence="1">
    <location>
        <begin position="6"/>
        <end position="29"/>
    </location>
</feature>